<keyword evidence="4 11" id="KW-0028">Amino-acid biosynthesis</keyword>
<dbReference type="Pfam" id="PF01202">
    <property type="entry name" value="SKI"/>
    <property type="match status" value="1"/>
</dbReference>
<dbReference type="STRING" id="671072.PL9214650287"/>
<feature type="binding site" evidence="11">
    <location>
        <begin position="17"/>
        <end position="22"/>
    </location>
    <ligand>
        <name>ATP</name>
        <dbReference type="ChEBI" id="CHEBI:30616"/>
    </ligand>
</feature>
<dbReference type="PROSITE" id="PS01128">
    <property type="entry name" value="SHIKIMATE_KINASE"/>
    <property type="match status" value="1"/>
</dbReference>
<feature type="binding site" evidence="11">
    <location>
        <position position="85"/>
    </location>
    <ligand>
        <name>substrate</name>
    </ligand>
</feature>
<comment type="caution">
    <text evidence="11">Lacks conserved residue(s) required for the propagation of feature annotation.</text>
</comment>
<evidence type="ECO:0000256" key="8">
    <source>
        <dbReference type="ARBA" id="ARBA00022840"/>
    </source>
</evidence>
<feature type="binding site" evidence="11">
    <location>
        <position position="39"/>
    </location>
    <ligand>
        <name>substrate</name>
    </ligand>
</feature>
<comment type="pathway">
    <text evidence="1 11">Metabolic intermediate biosynthesis; chorismate biosynthesis; chorismate from D-erythrose 4-phosphate and phosphoenolpyruvate: step 5/7.</text>
</comment>
<keyword evidence="6 11" id="KW-0547">Nucleotide-binding</keyword>
<evidence type="ECO:0000256" key="4">
    <source>
        <dbReference type="ARBA" id="ARBA00022605"/>
    </source>
</evidence>
<comment type="cofactor">
    <cofactor evidence="11">
        <name>Mg(2+)</name>
        <dbReference type="ChEBI" id="CHEBI:18420"/>
    </cofactor>
    <text evidence="11">Binds 1 Mg(2+) ion per subunit.</text>
</comment>
<evidence type="ECO:0000256" key="2">
    <source>
        <dbReference type="ARBA" id="ARBA00006997"/>
    </source>
</evidence>
<evidence type="ECO:0000313" key="13">
    <source>
        <dbReference type="Proteomes" id="UP000184315"/>
    </source>
</evidence>
<dbReference type="InterPro" id="IPR031322">
    <property type="entry name" value="Shikimate/glucono_kinase"/>
</dbReference>
<dbReference type="EC" id="2.7.1.71" evidence="3 11"/>
<dbReference type="GO" id="GO:0009423">
    <property type="term" value="P:chorismate biosynthetic process"/>
    <property type="evidence" value="ECO:0007669"/>
    <property type="project" value="UniProtKB-UniRule"/>
</dbReference>
<keyword evidence="11" id="KW-0479">Metal-binding</keyword>
<dbReference type="GO" id="GO:0004765">
    <property type="term" value="F:shikimate kinase activity"/>
    <property type="evidence" value="ECO:0007669"/>
    <property type="project" value="UniProtKB-UniRule"/>
</dbReference>
<proteinExistence type="inferred from homology"/>
<keyword evidence="13" id="KW-1185">Reference proteome</keyword>
<dbReference type="CDD" id="cd00464">
    <property type="entry name" value="SK"/>
    <property type="match status" value="1"/>
</dbReference>
<keyword evidence="5 11" id="KW-0808">Transferase</keyword>
<dbReference type="UniPathway" id="UPA00053">
    <property type="reaction ID" value="UER00088"/>
</dbReference>
<evidence type="ECO:0000256" key="11">
    <source>
        <dbReference type="HAMAP-Rule" id="MF_00109"/>
    </source>
</evidence>
<evidence type="ECO:0000313" key="12">
    <source>
        <dbReference type="EMBL" id="CUR34848.1"/>
    </source>
</evidence>
<dbReference type="InterPro" id="IPR027417">
    <property type="entry name" value="P-loop_NTPase"/>
</dbReference>
<dbReference type="InterPro" id="IPR023000">
    <property type="entry name" value="Shikimate_kinase_CS"/>
</dbReference>
<comment type="similarity">
    <text evidence="2 11">Belongs to the shikimate kinase family.</text>
</comment>
<sequence length="183" mass="20822">MQEQLQGINLYLIGMMGSGKTTIGEILAKQLDYRFIDTDELISKVAHQSISEIFATEGEEAFRDIESQVLSQLCAYQKFVISTGGGIILKKMNWSYLRHGIIIWLNVPVEELYNRLKEDTTRPLLQHPEPLKQLQTLLEQRTRLYAQADLEIMINSGDTPEEISSQILEKISSILKPKSNALN</sequence>
<dbReference type="PANTHER" id="PTHR21087">
    <property type="entry name" value="SHIKIMATE KINASE"/>
    <property type="match status" value="1"/>
</dbReference>
<organism evidence="12 13">
    <name type="scientific">Planktothrix tepida PCC 9214</name>
    <dbReference type="NCBI Taxonomy" id="671072"/>
    <lineage>
        <taxon>Bacteria</taxon>
        <taxon>Bacillati</taxon>
        <taxon>Cyanobacteriota</taxon>
        <taxon>Cyanophyceae</taxon>
        <taxon>Oscillatoriophycideae</taxon>
        <taxon>Oscillatoriales</taxon>
        <taxon>Microcoleaceae</taxon>
        <taxon>Planktothrix</taxon>
    </lineage>
</organism>
<keyword evidence="9 11" id="KW-0057">Aromatic amino acid biosynthesis</keyword>
<comment type="catalytic activity">
    <reaction evidence="10 11">
        <text>shikimate + ATP = 3-phosphoshikimate + ADP + H(+)</text>
        <dbReference type="Rhea" id="RHEA:13121"/>
        <dbReference type="ChEBI" id="CHEBI:15378"/>
        <dbReference type="ChEBI" id="CHEBI:30616"/>
        <dbReference type="ChEBI" id="CHEBI:36208"/>
        <dbReference type="ChEBI" id="CHEBI:145989"/>
        <dbReference type="ChEBI" id="CHEBI:456216"/>
        <dbReference type="EC" id="2.7.1.71"/>
    </reaction>
</comment>
<keyword evidence="8 11" id="KW-0067">ATP-binding</keyword>
<feature type="binding site" evidence="11">
    <location>
        <position position="21"/>
    </location>
    <ligand>
        <name>Mg(2+)</name>
        <dbReference type="ChEBI" id="CHEBI:18420"/>
    </ligand>
</feature>
<comment type="subcellular location">
    <subcellularLocation>
        <location evidence="11">Cytoplasm</location>
    </subcellularLocation>
</comment>
<dbReference type="PANTHER" id="PTHR21087:SF16">
    <property type="entry name" value="SHIKIMATE KINASE 1, CHLOROPLASTIC"/>
    <property type="match status" value="1"/>
</dbReference>
<dbReference type="GO" id="GO:0008652">
    <property type="term" value="P:amino acid biosynthetic process"/>
    <property type="evidence" value="ECO:0007669"/>
    <property type="project" value="UniProtKB-KW"/>
</dbReference>
<comment type="subunit">
    <text evidence="11">Monomer.</text>
</comment>
<dbReference type="Gene3D" id="3.40.50.300">
    <property type="entry name" value="P-loop containing nucleotide triphosphate hydrolases"/>
    <property type="match status" value="1"/>
</dbReference>
<keyword evidence="11" id="KW-0963">Cytoplasm</keyword>
<feature type="binding site" evidence="11">
    <location>
        <position position="63"/>
    </location>
    <ligand>
        <name>substrate</name>
    </ligand>
</feature>
<evidence type="ECO:0000256" key="10">
    <source>
        <dbReference type="ARBA" id="ARBA00048567"/>
    </source>
</evidence>
<evidence type="ECO:0000256" key="6">
    <source>
        <dbReference type="ARBA" id="ARBA00022741"/>
    </source>
</evidence>
<comment type="function">
    <text evidence="11">Catalyzes the specific phosphorylation of the 3-hydroxyl group of shikimic acid using ATP as a cosubstrate.</text>
</comment>
<accession>A0A1J1LQI7</accession>
<dbReference type="Proteomes" id="UP000184315">
    <property type="component" value="Unassembled WGS sequence"/>
</dbReference>
<dbReference type="OrthoDB" id="9800332at2"/>
<dbReference type="GO" id="GO:0009073">
    <property type="term" value="P:aromatic amino acid family biosynthetic process"/>
    <property type="evidence" value="ECO:0007669"/>
    <property type="project" value="UniProtKB-KW"/>
</dbReference>
<dbReference type="HAMAP" id="MF_00109">
    <property type="entry name" value="Shikimate_kinase"/>
    <property type="match status" value="1"/>
</dbReference>
<dbReference type="EMBL" id="CZDF01000172">
    <property type="protein sequence ID" value="CUR34848.1"/>
    <property type="molecule type" value="Genomic_DNA"/>
</dbReference>
<dbReference type="RefSeq" id="WP_139295146.1">
    <property type="nucleotide sequence ID" value="NZ_LN889813.1"/>
</dbReference>
<gene>
    <name evidence="11 12" type="primary">aroK</name>
    <name evidence="12" type="ORF">PL9214650287</name>
</gene>
<evidence type="ECO:0000256" key="7">
    <source>
        <dbReference type="ARBA" id="ARBA00022777"/>
    </source>
</evidence>
<feature type="binding site" evidence="11">
    <location>
        <position position="122"/>
    </location>
    <ligand>
        <name>ATP</name>
        <dbReference type="ChEBI" id="CHEBI:30616"/>
    </ligand>
</feature>
<dbReference type="PRINTS" id="PR01100">
    <property type="entry name" value="SHIKIMTKNASE"/>
</dbReference>
<name>A0A1J1LQI7_9CYAN</name>
<evidence type="ECO:0000256" key="3">
    <source>
        <dbReference type="ARBA" id="ARBA00012154"/>
    </source>
</evidence>
<evidence type="ECO:0000256" key="5">
    <source>
        <dbReference type="ARBA" id="ARBA00022679"/>
    </source>
</evidence>
<keyword evidence="11" id="KW-0460">Magnesium</keyword>
<dbReference type="SUPFAM" id="SSF52540">
    <property type="entry name" value="P-loop containing nucleoside triphosphate hydrolases"/>
    <property type="match status" value="1"/>
</dbReference>
<dbReference type="GO" id="GO:0000287">
    <property type="term" value="F:magnesium ion binding"/>
    <property type="evidence" value="ECO:0007669"/>
    <property type="project" value="UniProtKB-UniRule"/>
</dbReference>
<reference evidence="13" key="1">
    <citation type="submission" date="2015-10" db="EMBL/GenBank/DDBJ databases">
        <authorList>
            <person name="Regsiter A."/>
            <person name="william w."/>
        </authorList>
    </citation>
    <scope>NUCLEOTIDE SEQUENCE [LARGE SCALE GENOMIC DNA]</scope>
</reference>
<dbReference type="InterPro" id="IPR000623">
    <property type="entry name" value="Shikimate_kinase/TSH1"/>
</dbReference>
<keyword evidence="7 11" id="KW-0418">Kinase</keyword>
<dbReference type="GO" id="GO:0005829">
    <property type="term" value="C:cytosol"/>
    <property type="evidence" value="ECO:0007669"/>
    <property type="project" value="TreeGrafter"/>
</dbReference>
<protein>
    <recommendedName>
        <fullName evidence="3 11">Shikimate kinase</fullName>
        <shortName evidence="11">SK</shortName>
        <ecNumber evidence="3 11">2.7.1.71</ecNumber>
    </recommendedName>
</protein>
<dbReference type="AlphaFoldDB" id="A0A1J1LQI7"/>
<dbReference type="GO" id="GO:0005524">
    <property type="term" value="F:ATP binding"/>
    <property type="evidence" value="ECO:0007669"/>
    <property type="project" value="UniProtKB-UniRule"/>
</dbReference>
<evidence type="ECO:0000256" key="1">
    <source>
        <dbReference type="ARBA" id="ARBA00004842"/>
    </source>
</evidence>
<evidence type="ECO:0000256" key="9">
    <source>
        <dbReference type="ARBA" id="ARBA00023141"/>
    </source>
</evidence>
<feature type="binding site" evidence="11">
    <location>
        <position position="141"/>
    </location>
    <ligand>
        <name>substrate</name>
    </ligand>
</feature>